<evidence type="ECO:0000256" key="1">
    <source>
        <dbReference type="ARBA" id="ARBA00001964"/>
    </source>
</evidence>
<organism evidence="5 6">
    <name type="scientific">Phytohabitans rumicis</name>
    <dbReference type="NCBI Taxonomy" id="1076125"/>
    <lineage>
        <taxon>Bacteria</taxon>
        <taxon>Bacillati</taxon>
        <taxon>Actinomycetota</taxon>
        <taxon>Actinomycetes</taxon>
        <taxon>Micromonosporales</taxon>
        <taxon>Micromonosporaceae</taxon>
    </lineage>
</organism>
<sequence>MGIPGAVGAKLARPDRTVVGLTGDGGAMYTYQALWTAAHLGLDVKLVVCHNASYRLLKENLAAYRRDDSPDQPYPPFFDLTSPRVSFVRLAEALGVAAFRLVEPAQVEQALCTLLGHRGPALLEVVLDRDVTPARG</sequence>
<comment type="similarity">
    <text evidence="2">Belongs to the TPP enzyme family.</text>
</comment>
<dbReference type="Pfam" id="PF02775">
    <property type="entry name" value="TPP_enzyme_C"/>
    <property type="match status" value="1"/>
</dbReference>
<evidence type="ECO:0000256" key="2">
    <source>
        <dbReference type="ARBA" id="ARBA00007812"/>
    </source>
</evidence>
<dbReference type="GO" id="GO:0000287">
    <property type="term" value="F:magnesium ion binding"/>
    <property type="evidence" value="ECO:0007669"/>
    <property type="project" value="InterPro"/>
</dbReference>
<reference evidence="5 6" key="1">
    <citation type="submission" date="2020-03" db="EMBL/GenBank/DDBJ databases">
        <title>Whole genome shotgun sequence of Phytohabitans rumicis NBRC 108638.</title>
        <authorList>
            <person name="Komaki H."/>
            <person name="Tamura T."/>
        </authorList>
    </citation>
    <scope>NUCLEOTIDE SEQUENCE [LARGE SCALE GENOMIC DNA]</scope>
    <source>
        <strain evidence="5 6">NBRC 108638</strain>
    </source>
</reference>
<dbReference type="Proteomes" id="UP000482960">
    <property type="component" value="Unassembled WGS sequence"/>
</dbReference>
<evidence type="ECO:0000313" key="5">
    <source>
        <dbReference type="EMBL" id="GFJ94010.1"/>
    </source>
</evidence>
<dbReference type="SUPFAM" id="SSF52518">
    <property type="entry name" value="Thiamin diphosphate-binding fold (THDP-binding)"/>
    <property type="match status" value="1"/>
</dbReference>
<dbReference type="GO" id="GO:0050660">
    <property type="term" value="F:flavin adenine dinucleotide binding"/>
    <property type="evidence" value="ECO:0007669"/>
    <property type="project" value="TreeGrafter"/>
</dbReference>
<dbReference type="GO" id="GO:0009097">
    <property type="term" value="P:isoleucine biosynthetic process"/>
    <property type="evidence" value="ECO:0007669"/>
    <property type="project" value="TreeGrafter"/>
</dbReference>
<dbReference type="PROSITE" id="PS00187">
    <property type="entry name" value="TPP_ENZYMES"/>
    <property type="match status" value="1"/>
</dbReference>
<proteinExistence type="inferred from homology"/>
<keyword evidence="3" id="KW-0786">Thiamine pyrophosphate</keyword>
<name>A0A6V8LEC4_9ACTN</name>
<dbReference type="GO" id="GO:0005948">
    <property type="term" value="C:acetolactate synthase complex"/>
    <property type="evidence" value="ECO:0007669"/>
    <property type="project" value="TreeGrafter"/>
</dbReference>
<dbReference type="PANTHER" id="PTHR18968">
    <property type="entry name" value="THIAMINE PYROPHOSPHATE ENZYMES"/>
    <property type="match status" value="1"/>
</dbReference>
<dbReference type="AlphaFoldDB" id="A0A6V8LEC4"/>
<dbReference type="InterPro" id="IPR029061">
    <property type="entry name" value="THDP-binding"/>
</dbReference>
<dbReference type="PANTHER" id="PTHR18968:SF13">
    <property type="entry name" value="ACETOLACTATE SYNTHASE CATALYTIC SUBUNIT, MITOCHONDRIAL"/>
    <property type="match status" value="1"/>
</dbReference>
<evidence type="ECO:0000256" key="3">
    <source>
        <dbReference type="ARBA" id="ARBA00023052"/>
    </source>
</evidence>
<dbReference type="InterPro" id="IPR011766">
    <property type="entry name" value="TPP_enzyme_TPP-bd"/>
</dbReference>
<dbReference type="Gene3D" id="3.40.50.970">
    <property type="match status" value="1"/>
</dbReference>
<gene>
    <name evidence="5" type="ORF">Prum_076520</name>
</gene>
<reference evidence="5 6" key="2">
    <citation type="submission" date="2020-03" db="EMBL/GenBank/DDBJ databases">
        <authorList>
            <person name="Ichikawa N."/>
            <person name="Kimura A."/>
            <person name="Kitahashi Y."/>
            <person name="Uohara A."/>
        </authorList>
    </citation>
    <scope>NUCLEOTIDE SEQUENCE [LARGE SCALE GENOMIC DNA]</scope>
    <source>
        <strain evidence="5 6">NBRC 108638</strain>
    </source>
</reference>
<evidence type="ECO:0000259" key="4">
    <source>
        <dbReference type="Pfam" id="PF02775"/>
    </source>
</evidence>
<dbReference type="InterPro" id="IPR045229">
    <property type="entry name" value="TPP_enz"/>
</dbReference>
<comment type="cofactor">
    <cofactor evidence="1">
        <name>thiamine diphosphate</name>
        <dbReference type="ChEBI" id="CHEBI:58937"/>
    </cofactor>
</comment>
<feature type="domain" description="Thiamine pyrophosphate enzyme TPP-binding" evidence="4">
    <location>
        <begin position="2"/>
        <end position="125"/>
    </location>
</feature>
<dbReference type="InterPro" id="IPR000399">
    <property type="entry name" value="TPP-bd_CS"/>
</dbReference>
<dbReference type="CDD" id="cd02002">
    <property type="entry name" value="TPP_BFDC"/>
    <property type="match status" value="1"/>
</dbReference>
<protein>
    <recommendedName>
        <fullName evidence="4">Thiamine pyrophosphate enzyme TPP-binding domain-containing protein</fullName>
    </recommendedName>
</protein>
<dbReference type="EMBL" id="BLPG01000001">
    <property type="protein sequence ID" value="GFJ94010.1"/>
    <property type="molecule type" value="Genomic_DNA"/>
</dbReference>
<dbReference type="GO" id="GO:0003984">
    <property type="term" value="F:acetolactate synthase activity"/>
    <property type="evidence" value="ECO:0007669"/>
    <property type="project" value="TreeGrafter"/>
</dbReference>
<keyword evidence="6" id="KW-1185">Reference proteome</keyword>
<comment type="caution">
    <text evidence="5">The sequence shown here is derived from an EMBL/GenBank/DDBJ whole genome shotgun (WGS) entry which is preliminary data.</text>
</comment>
<dbReference type="GO" id="GO:0030976">
    <property type="term" value="F:thiamine pyrophosphate binding"/>
    <property type="evidence" value="ECO:0007669"/>
    <property type="project" value="InterPro"/>
</dbReference>
<evidence type="ECO:0000313" key="6">
    <source>
        <dbReference type="Proteomes" id="UP000482960"/>
    </source>
</evidence>
<dbReference type="GO" id="GO:0009099">
    <property type="term" value="P:L-valine biosynthetic process"/>
    <property type="evidence" value="ECO:0007669"/>
    <property type="project" value="TreeGrafter"/>
</dbReference>
<accession>A0A6V8LEC4</accession>